<evidence type="ECO:0000313" key="3">
    <source>
        <dbReference type="EMBL" id="ANY90335.1"/>
    </source>
</evidence>
<dbReference type="InterPro" id="IPR044005">
    <property type="entry name" value="DZR_2"/>
</dbReference>
<organism evidence="3">
    <name type="scientific">Pseudomonas putida</name>
    <name type="common">Arthrobacter siderocapsulatus</name>
    <dbReference type="NCBI Taxonomy" id="303"/>
    <lineage>
        <taxon>Bacteria</taxon>
        <taxon>Pseudomonadati</taxon>
        <taxon>Pseudomonadota</taxon>
        <taxon>Gammaproteobacteria</taxon>
        <taxon>Pseudomonadales</taxon>
        <taxon>Pseudomonadaceae</taxon>
        <taxon>Pseudomonas</taxon>
    </lineage>
</organism>
<accession>A0A1B2FDQ0</accession>
<name>A0A1B2FDQ0_PSEPU</name>
<sequence>MNCQPLAKYLVYKCTNISQHCLLCDEPTDLAYPLCTECEHALPWLDDHCTRCALPLPMADLTCAQCSRRTPAFDQVVAPWYFGFPIDTLVSRFKHHSQWPLGRLMARLLGQALLHRFAEGLAKPDQLLPVPLTARRLRRRGFNQAALLAKWLGVQTGIPCNEQLLRRTLDTPAQQTLGAKARRRNLRQAFGLVSDARLDGLHLAVVDDVLTTGATAQAIAALLRRAGARQVDVYCLARTPKPGQV</sequence>
<dbReference type="InterPro" id="IPR051910">
    <property type="entry name" value="ComF/GntX_DNA_util-trans"/>
</dbReference>
<dbReference type="PANTHER" id="PTHR47505:SF1">
    <property type="entry name" value="DNA UTILIZATION PROTEIN YHGH"/>
    <property type="match status" value="1"/>
</dbReference>
<dbReference type="InterPro" id="IPR000836">
    <property type="entry name" value="PRTase_dom"/>
</dbReference>
<dbReference type="Pfam" id="PF18912">
    <property type="entry name" value="DZR_2"/>
    <property type="match status" value="1"/>
</dbReference>
<proteinExistence type="inferred from homology"/>
<evidence type="ECO:0000259" key="2">
    <source>
        <dbReference type="Pfam" id="PF18912"/>
    </source>
</evidence>
<dbReference type="RefSeq" id="WP_070090698.1">
    <property type="nucleotide sequence ID" value="NZ_CP016634.1"/>
</dbReference>
<reference evidence="3" key="1">
    <citation type="submission" date="2016-07" db="EMBL/GenBank/DDBJ databases">
        <title>New class B carbapenemase carried by novel plasmid in Pseudomonas putida enviromental strain in eastern Amazonia.</title>
        <authorList>
            <person name="Souza C.O."/>
            <person name="Lima K.V."/>
            <person name="Brasiliense D.M."/>
            <person name="Perez-Chaparro P.J."/>
            <person name="Mamizuka E.M."/>
            <person name="Lima M.O."/>
            <person name="Lima L.N."/>
            <person name="McCulloch J.A."/>
        </authorList>
    </citation>
    <scope>NUCLEOTIDE SEQUENCE [LARGE SCALE GENOMIC DNA]</scope>
    <source>
        <strain evidence="3">IEC33019</strain>
    </source>
</reference>
<dbReference type="AlphaFoldDB" id="A0A1B2FDQ0"/>
<dbReference type="Gene3D" id="3.40.50.2020">
    <property type="match status" value="1"/>
</dbReference>
<dbReference type="PANTHER" id="PTHR47505">
    <property type="entry name" value="DNA UTILIZATION PROTEIN YHGH"/>
    <property type="match status" value="1"/>
</dbReference>
<evidence type="ECO:0000256" key="1">
    <source>
        <dbReference type="ARBA" id="ARBA00008007"/>
    </source>
</evidence>
<feature type="domain" description="Double zinc ribbon" evidence="2">
    <location>
        <begin position="19"/>
        <end position="66"/>
    </location>
</feature>
<comment type="similarity">
    <text evidence="1">Belongs to the ComF/GntX family.</text>
</comment>
<dbReference type="CDD" id="cd06223">
    <property type="entry name" value="PRTases_typeI"/>
    <property type="match status" value="1"/>
</dbReference>
<protein>
    <submittedName>
        <fullName evidence="3">DNA utilization protein GntX</fullName>
    </submittedName>
</protein>
<gene>
    <name evidence="3" type="ORF">IEC33019_4849</name>
</gene>
<dbReference type="InterPro" id="IPR029057">
    <property type="entry name" value="PRTase-like"/>
</dbReference>
<dbReference type="SUPFAM" id="SSF53271">
    <property type="entry name" value="PRTase-like"/>
    <property type="match status" value="1"/>
</dbReference>
<dbReference type="EMBL" id="CP016634">
    <property type="protein sequence ID" value="ANY90335.1"/>
    <property type="molecule type" value="Genomic_DNA"/>
</dbReference>